<dbReference type="SUPFAM" id="SSF63411">
    <property type="entry name" value="LuxS/MPP-like metallohydrolase"/>
    <property type="match status" value="4"/>
</dbReference>
<dbReference type="AlphaFoldDB" id="A0A2P6QKU9"/>
<dbReference type="GO" id="GO:0046872">
    <property type="term" value="F:metal ion binding"/>
    <property type="evidence" value="ECO:0007669"/>
    <property type="project" value="UniProtKB-KW"/>
</dbReference>
<dbReference type="Pfam" id="PF22456">
    <property type="entry name" value="PqqF-like_C_4"/>
    <property type="match status" value="1"/>
</dbReference>
<dbReference type="EMBL" id="PDCK01000043">
    <property type="protein sequence ID" value="PRQ34797.1"/>
    <property type="molecule type" value="Genomic_DNA"/>
</dbReference>
<evidence type="ECO:0000313" key="14">
    <source>
        <dbReference type="Proteomes" id="UP000238479"/>
    </source>
</evidence>
<keyword evidence="5" id="KW-0862">Zinc</keyword>
<comment type="similarity">
    <text evidence="1 7">Belongs to the peptidase M16 family.</text>
</comment>
<dbReference type="PANTHER" id="PTHR43690:SF18">
    <property type="entry name" value="INSULIN-DEGRADING ENZYME-RELATED"/>
    <property type="match status" value="1"/>
</dbReference>
<evidence type="ECO:0000259" key="11">
    <source>
        <dbReference type="Pfam" id="PF16187"/>
    </source>
</evidence>
<dbReference type="FunFam" id="3.30.830.10:FF:000005">
    <property type="entry name" value="nardilysin isoform X1"/>
    <property type="match status" value="1"/>
</dbReference>
<comment type="caution">
    <text evidence="13">The sequence shown here is derived from an EMBL/GenBank/DDBJ whole genome shotgun (WGS) entry which is preliminary data.</text>
</comment>
<keyword evidence="6" id="KW-0482">Metalloprotease</keyword>
<dbReference type="STRING" id="74649.A0A2P6QKU9"/>
<keyword evidence="3" id="KW-0479">Metal-binding</keyword>
<dbReference type="EC" id="3.4.24.56" evidence="13"/>
<accession>A0A2P6QKU9</accession>
<dbReference type="InterPro" id="IPR011765">
    <property type="entry name" value="Pept_M16_N"/>
</dbReference>
<evidence type="ECO:0000259" key="10">
    <source>
        <dbReference type="Pfam" id="PF05193"/>
    </source>
</evidence>
<evidence type="ECO:0000256" key="4">
    <source>
        <dbReference type="ARBA" id="ARBA00022801"/>
    </source>
</evidence>
<dbReference type="Gramene" id="PRQ34797">
    <property type="protein sequence ID" value="PRQ34797"/>
    <property type="gene ID" value="RchiOBHm_Chr5g0073061"/>
</dbReference>
<dbReference type="GO" id="GO:0006508">
    <property type="term" value="P:proteolysis"/>
    <property type="evidence" value="ECO:0007669"/>
    <property type="project" value="UniProtKB-KW"/>
</dbReference>
<evidence type="ECO:0000256" key="7">
    <source>
        <dbReference type="RuleBase" id="RU004447"/>
    </source>
</evidence>
<dbReference type="OMA" id="ARVLCCE"/>
<evidence type="ECO:0000256" key="5">
    <source>
        <dbReference type="ARBA" id="ARBA00022833"/>
    </source>
</evidence>
<evidence type="ECO:0000256" key="1">
    <source>
        <dbReference type="ARBA" id="ARBA00007261"/>
    </source>
</evidence>
<feature type="region of interest" description="Disordered" evidence="8">
    <location>
        <begin position="44"/>
        <end position="87"/>
    </location>
</feature>
<dbReference type="Pfam" id="PF00675">
    <property type="entry name" value="Peptidase_M16"/>
    <property type="match status" value="1"/>
</dbReference>
<dbReference type="PROSITE" id="PS00143">
    <property type="entry name" value="INSULINASE"/>
    <property type="match status" value="1"/>
</dbReference>
<dbReference type="GO" id="GO:0005829">
    <property type="term" value="C:cytosol"/>
    <property type="evidence" value="ECO:0007669"/>
    <property type="project" value="TreeGrafter"/>
</dbReference>
<evidence type="ECO:0000256" key="2">
    <source>
        <dbReference type="ARBA" id="ARBA00022670"/>
    </source>
</evidence>
<feature type="domain" description="Peptidase M16 middle/third" evidence="11">
    <location>
        <begin position="429"/>
        <end position="714"/>
    </location>
</feature>
<dbReference type="Gene3D" id="3.30.830.10">
    <property type="entry name" value="Metalloenzyme, LuxS/M16 peptidase-like"/>
    <property type="match status" value="4"/>
</dbReference>
<evidence type="ECO:0000256" key="3">
    <source>
        <dbReference type="ARBA" id="ARBA00022723"/>
    </source>
</evidence>
<dbReference type="InterPro" id="IPR011249">
    <property type="entry name" value="Metalloenz_LuxS/M16"/>
</dbReference>
<evidence type="ECO:0000259" key="12">
    <source>
        <dbReference type="Pfam" id="PF22456"/>
    </source>
</evidence>
<evidence type="ECO:0000313" key="13">
    <source>
        <dbReference type="EMBL" id="PRQ34797.1"/>
    </source>
</evidence>
<reference evidence="13 14" key="1">
    <citation type="journal article" date="2018" name="Nat. Genet.">
        <title>The Rosa genome provides new insights in the design of modern roses.</title>
        <authorList>
            <person name="Bendahmane M."/>
        </authorList>
    </citation>
    <scope>NUCLEOTIDE SEQUENCE [LARGE SCALE GENOMIC DNA]</scope>
    <source>
        <strain evidence="14">cv. Old Blush</strain>
    </source>
</reference>
<feature type="domain" description="Peptidase M16 N-terminal" evidence="9">
    <location>
        <begin position="89"/>
        <end position="218"/>
    </location>
</feature>
<dbReference type="Proteomes" id="UP000238479">
    <property type="component" value="Chromosome 5"/>
</dbReference>
<dbReference type="Pfam" id="PF05193">
    <property type="entry name" value="Peptidase_M16_C"/>
    <property type="match status" value="1"/>
</dbReference>
<dbReference type="PANTHER" id="PTHR43690">
    <property type="entry name" value="NARDILYSIN"/>
    <property type="match status" value="1"/>
</dbReference>
<evidence type="ECO:0000256" key="8">
    <source>
        <dbReference type="SAM" id="MobiDB-lite"/>
    </source>
</evidence>
<feature type="compositionally biased region" description="Acidic residues" evidence="8">
    <location>
        <begin position="59"/>
        <end position="77"/>
    </location>
</feature>
<dbReference type="InterPro" id="IPR007863">
    <property type="entry name" value="Peptidase_M16_C"/>
</dbReference>
<organism evidence="13 14">
    <name type="scientific">Rosa chinensis</name>
    <name type="common">China rose</name>
    <dbReference type="NCBI Taxonomy" id="74649"/>
    <lineage>
        <taxon>Eukaryota</taxon>
        <taxon>Viridiplantae</taxon>
        <taxon>Streptophyta</taxon>
        <taxon>Embryophyta</taxon>
        <taxon>Tracheophyta</taxon>
        <taxon>Spermatophyta</taxon>
        <taxon>Magnoliopsida</taxon>
        <taxon>eudicotyledons</taxon>
        <taxon>Gunneridae</taxon>
        <taxon>Pentapetalae</taxon>
        <taxon>rosids</taxon>
        <taxon>fabids</taxon>
        <taxon>Rosales</taxon>
        <taxon>Rosaceae</taxon>
        <taxon>Rosoideae</taxon>
        <taxon>Rosoideae incertae sedis</taxon>
        <taxon>Rosa</taxon>
    </lineage>
</organism>
<proteinExistence type="inferred from homology"/>
<keyword evidence="14" id="KW-1185">Reference proteome</keyword>
<feature type="compositionally biased region" description="Basic and acidic residues" evidence="8">
    <location>
        <begin position="78"/>
        <end position="87"/>
    </location>
</feature>
<feature type="domain" description="Peptidase M16 C-terminal" evidence="10">
    <location>
        <begin position="245"/>
        <end position="422"/>
    </location>
</feature>
<protein>
    <submittedName>
        <fullName evidence="13">Putative insulysin</fullName>
        <ecNumber evidence="13">3.4.24.56</ecNumber>
    </submittedName>
</protein>
<gene>
    <name evidence="13" type="ORF">RchiOBHm_Chr5g0073061</name>
</gene>
<dbReference type="InterPro" id="IPR001431">
    <property type="entry name" value="Pept_M16_Zn_BS"/>
</dbReference>
<dbReference type="InterPro" id="IPR032632">
    <property type="entry name" value="Peptidase_M16_M"/>
</dbReference>
<name>A0A2P6QKU9_ROSCH</name>
<dbReference type="Pfam" id="PF16187">
    <property type="entry name" value="Peptidase_M16_M"/>
    <property type="match status" value="1"/>
</dbReference>
<dbReference type="InterPro" id="IPR054734">
    <property type="entry name" value="PqqF-like_C_4"/>
</dbReference>
<keyword evidence="4 13" id="KW-0378">Hydrolase</keyword>
<dbReference type="GO" id="GO:0004222">
    <property type="term" value="F:metalloendopeptidase activity"/>
    <property type="evidence" value="ECO:0007669"/>
    <property type="project" value="UniProtKB-EC"/>
</dbReference>
<keyword evidence="2" id="KW-0645">Protease</keyword>
<sequence>MGMGVMGCCTFSSDDIVIKSPNDKRLYRVIKLENGLTALLIHDPQVYPQGPPHHSSNLEQEEEEDCEAVEEEKEEEGDVKRKEEGGASETKKAAAAMCVGIGSFSDPLEAQGLAHFLEHMLFMGSTKFPDENEYASYLSKHGGSSNAYTEAEHTCYYFDVKREFLKGALERFSQFFVSPLMKSEAMAREVQAIDSEFNTVLQNDFCRLQQLQGHTSSPGHPFNKFSWGNKKSLDDAKKKGINLQEQILKLYRDNYHGGLMKLVVIGGESLDVLEHWVSELFGDVKKDPQVNLEFKAEGPIWKAGKLYRLEAVDDVHILHLAWTLPCLQEHYLKKPEDYLSHLLGHEGRGSLHFYLKARGWVTSLDTCLSGMDCSSVAYIFCMVIYLTDSGLEKMFEIIGFVYQYIKLLSQMSPQEWIFRELQDIGNMDFRFAEEQDQDDYASQLAENLLYYATEHVIYGDYVNESWDKELIEYVLGFFRPENMRIDVISKSLFKSEDFQCEPWFGSHYTEEDISPSLIDLWKNPQEINVSLHLPAKNDFIPRDFSIRSDVLCIDTATTSYPKCILDEPLMKFWYKLDSTFKLPHVNTYFSINLKGAYDDVKSCVLTSLYLDLLTDQLNEILYEACVASLGTSFSLSLDKLQLEVCGFNDKLPALLSKILETIKSFLPTDDRFEVYKEDMERAYMNTNMDPWSYSTYLRDQVLLQKFYTVDEQLHVLKGLSVSDLKSFIPEIFSQAWPFAWQLSEEETINLAKLIQTNFTVPALPTKLVYKDHCICLPPNANLVRDATVKNKSETNSVTELYFQIEQAVKSESVRLKVLIDLFQEIVQEPLFNQLRTKEQLGYVVLCGQNCTCNVFGFYFCVQSSEYNPIHLQGRLDNFIDGLEELLEGLDDDSFENYKGGLMAKVLEKDAYLTCETNRLWTQILDKWYTFDCSKKAAEQLRSIQKEDVINFYKTYLQQSSPKRRRLATRVWGCNQRFKRRLHEARRFARALSLKSLKALLMCKSLKTLQEAEEARPESVQVIEDLAAFKMSSKFYGCKRCQKVTPLKS</sequence>
<feature type="domain" description="Coenzyme PQQ synthesis protein F-like C-terminal lobe" evidence="12">
    <location>
        <begin position="821"/>
        <end position="920"/>
    </location>
</feature>
<evidence type="ECO:0000259" key="9">
    <source>
        <dbReference type="Pfam" id="PF00675"/>
    </source>
</evidence>
<evidence type="ECO:0000256" key="6">
    <source>
        <dbReference type="ARBA" id="ARBA00023049"/>
    </source>
</evidence>
<dbReference type="InterPro" id="IPR050626">
    <property type="entry name" value="Peptidase_M16"/>
</dbReference>